<protein>
    <submittedName>
        <fullName evidence="1">Uncharacterized protein</fullName>
    </submittedName>
</protein>
<proteinExistence type="predicted"/>
<dbReference type="AlphaFoldDB" id="A0A8T2CM50"/>
<dbReference type="Proteomes" id="UP000694251">
    <property type="component" value="Chromosome 6"/>
</dbReference>
<organism evidence="1 2">
    <name type="scientific">Arabidopsis suecica</name>
    <name type="common">Swedish thale-cress</name>
    <name type="synonym">Cardaminopsis suecica</name>
    <dbReference type="NCBI Taxonomy" id="45249"/>
    <lineage>
        <taxon>Eukaryota</taxon>
        <taxon>Viridiplantae</taxon>
        <taxon>Streptophyta</taxon>
        <taxon>Embryophyta</taxon>
        <taxon>Tracheophyta</taxon>
        <taxon>Spermatophyta</taxon>
        <taxon>Magnoliopsida</taxon>
        <taxon>eudicotyledons</taxon>
        <taxon>Gunneridae</taxon>
        <taxon>Pentapetalae</taxon>
        <taxon>rosids</taxon>
        <taxon>malvids</taxon>
        <taxon>Brassicales</taxon>
        <taxon>Brassicaceae</taxon>
        <taxon>Camelineae</taxon>
        <taxon>Arabidopsis</taxon>
    </lineage>
</organism>
<feature type="non-terminal residue" evidence="1">
    <location>
        <position position="1"/>
    </location>
</feature>
<name>A0A8T2CM50_ARASU</name>
<sequence length="56" mass="6736">WQINHSAEADQTGCHKTLMPFHHIHYINYKHRQKIFERIRQNIVNQHVATIVMDAD</sequence>
<keyword evidence="2" id="KW-1185">Reference proteome</keyword>
<evidence type="ECO:0000313" key="2">
    <source>
        <dbReference type="Proteomes" id="UP000694251"/>
    </source>
</evidence>
<gene>
    <name evidence="1" type="ORF">ISN44_As06g028710</name>
</gene>
<dbReference type="EMBL" id="JAEFBJ010000006">
    <property type="protein sequence ID" value="KAG7598643.1"/>
    <property type="molecule type" value="Genomic_DNA"/>
</dbReference>
<reference evidence="1 2" key="1">
    <citation type="submission" date="2020-12" db="EMBL/GenBank/DDBJ databases">
        <title>Concerted genomic and epigenomic changes stabilize Arabidopsis allopolyploids.</title>
        <authorList>
            <person name="Chen Z."/>
        </authorList>
    </citation>
    <scope>NUCLEOTIDE SEQUENCE [LARGE SCALE GENOMIC DNA]</scope>
    <source>
        <strain evidence="1">As9502</strain>
        <tissue evidence="1">Leaf</tissue>
    </source>
</reference>
<evidence type="ECO:0000313" key="1">
    <source>
        <dbReference type="EMBL" id="KAG7598643.1"/>
    </source>
</evidence>
<accession>A0A8T2CM50</accession>
<comment type="caution">
    <text evidence="1">The sequence shown here is derived from an EMBL/GenBank/DDBJ whole genome shotgun (WGS) entry which is preliminary data.</text>
</comment>